<sequence>MLAVDRDETPRTPSCPAMRDGACHIACSLSSEDLQSLNPSHADVSGHAYRRGNLQLSGQGPSETDRQFGARACTYCSSRTRTGPWRDVTPITPGMFHKRITARFASVIPCRRRHSQRQRMCVGVGMLLVPYDGYVRSCWFNGDTISCSFNGDTRSQWFDGDVVYVLDGSIGT</sequence>
<accession>A0ABD0M756</accession>
<dbReference type="EMBL" id="JACVVK020000004">
    <property type="protein sequence ID" value="KAK7507512.1"/>
    <property type="molecule type" value="Genomic_DNA"/>
</dbReference>
<evidence type="ECO:0000313" key="1">
    <source>
        <dbReference type="EMBL" id="KAK7507512.1"/>
    </source>
</evidence>
<proteinExistence type="predicted"/>
<dbReference type="AlphaFoldDB" id="A0ABD0M756"/>
<name>A0ABD0M756_9CAEN</name>
<keyword evidence="2" id="KW-1185">Reference proteome</keyword>
<evidence type="ECO:0000313" key="2">
    <source>
        <dbReference type="Proteomes" id="UP001519460"/>
    </source>
</evidence>
<comment type="caution">
    <text evidence="1">The sequence shown here is derived from an EMBL/GenBank/DDBJ whole genome shotgun (WGS) entry which is preliminary data.</text>
</comment>
<dbReference type="Proteomes" id="UP001519460">
    <property type="component" value="Unassembled WGS sequence"/>
</dbReference>
<reference evidence="1 2" key="1">
    <citation type="journal article" date="2023" name="Sci. Data">
        <title>Genome assembly of the Korean intertidal mud-creeper Batillaria attramentaria.</title>
        <authorList>
            <person name="Patra A.K."/>
            <person name="Ho P.T."/>
            <person name="Jun S."/>
            <person name="Lee S.J."/>
            <person name="Kim Y."/>
            <person name="Won Y.J."/>
        </authorList>
    </citation>
    <scope>NUCLEOTIDE SEQUENCE [LARGE SCALE GENOMIC DNA]</scope>
    <source>
        <strain evidence="1">Wonlab-2016</strain>
    </source>
</reference>
<organism evidence="1 2">
    <name type="scientific">Batillaria attramentaria</name>
    <dbReference type="NCBI Taxonomy" id="370345"/>
    <lineage>
        <taxon>Eukaryota</taxon>
        <taxon>Metazoa</taxon>
        <taxon>Spiralia</taxon>
        <taxon>Lophotrochozoa</taxon>
        <taxon>Mollusca</taxon>
        <taxon>Gastropoda</taxon>
        <taxon>Caenogastropoda</taxon>
        <taxon>Sorbeoconcha</taxon>
        <taxon>Cerithioidea</taxon>
        <taxon>Batillariidae</taxon>
        <taxon>Batillaria</taxon>
    </lineage>
</organism>
<gene>
    <name evidence="1" type="ORF">BaRGS_00001447</name>
</gene>
<protein>
    <submittedName>
        <fullName evidence="1">Uncharacterized protein</fullName>
    </submittedName>
</protein>